<proteinExistence type="predicted"/>
<dbReference type="EMBL" id="SCLC01000411">
    <property type="protein sequence ID" value="MBF4436844.1"/>
    <property type="molecule type" value="Genomic_DNA"/>
</dbReference>
<dbReference type="AlphaFoldDB" id="A0AAW4BJ48"/>
<comment type="caution">
    <text evidence="1">The sequence shown here is derived from an EMBL/GenBank/DDBJ whole genome shotgun (WGS) entry which is preliminary data.</text>
</comment>
<gene>
    <name evidence="1" type="ORF">ERJ77_20600</name>
</gene>
<evidence type="ECO:0000313" key="2">
    <source>
        <dbReference type="Proteomes" id="UP000786185"/>
    </source>
</evidence>
<dbReference type="Proteomes" id="UP000786185">
    <property type="component" value="Unassembled WGS sequence"/>
</dbReference>
<evidence type="ECO:0000313" key="1">
    <source>
        <dbReference type="EMBL" id="MBF4436844.1"/>
    </source>
</evidence>
<sequence>MKNSNLLAEKMNNEYKQLMQDKFASAETRAITTAESETKNIESEDRYSGGESLTAVCQLLNQYNAFGENACDR</sequence>
<reference evidence="1" key="1">
    <citation type="journal article" date="2021" name="PeerJ">
        <title>Analysis of 44 Vibrio anguillarum genomes reveals high genetic diversity.</title>
        <authorList>
            <person name="Hansen M.J."/>
            <person name="Dalsgaard I."/>
        </authorList>
    </citation>
    <scope>NUCLEOTIDE SEQUENCE</scope>
    <source>
        <strain evidence="1">850617-1/1</strain>
    </source>
</reference>
<organism evidence="1 2">
    <name type="scientific">Vibrio anguillarum</name>
    <name type="common">Listonella anguillarum</name>
    <dbReference type="NCBI Taxonomy" id="55601"/>
    <lineage>
        <taxon>Bacteria</taxon>
        <taxon>Pseudomonadati</taxon>
        <taxon>Pseudomonadota</taxon>
        <taxon>Gammaproteobacteria</taxon>
        <taxon>Vibrionales</taxon>
        <taxon>Vibrionaceae</taxon>
        <taxon>Vibrio</taxon>
    </lineage>
</organism>
<accession>A0AAW4BJ48</accession>
<feature type="non-terminal residue" evidence="1">
    <location>
        <position position="73"/>
    </location>
</feature>
<name>A0AAW4BJ48_VIBAN</name>
<protein>
    <submittedName>
        <fullName evidence="1">Uncharacterized protein</fullName>
    </submittedName>
</protein>